<feature type="domain" description="SecDF P1 head subdomain" evidence="1">
    <location>
        <begin position="175"/>
        <end position="267"/>
    </location>
</feature>
<gene>
    <name evidence="2" type="ORF">C5Y98_05905</name>
</gene>
<organism evidence="2 3">
    <name type="scientific">Blastopirellula marina</name>
    <dbReference type="NCBI Taxonomy" id="124"/>
    <lineage>
        <taxon>Bacteria</taxon>
        <taxon>Pseudomonadati</taxon>
        <taxon>Planctomycetota</taxon>
        <taxon>Planctomycetia</taxon>
        <taxon>Pirellulales</taxon>
        <taxon>Pirellulaceae</taxon>
        <taxon>Blastopirellula</taxon>
    </lineage>
</organism>
<name>A0A2S8G6S8_9BACT</name>
<evidence type="ECO:0000313" key="3">
    <source>
        <dbReference type="Proteomes" id="UP000239388"/>
    </source>
</evidence>
<evidence type="ECO:0000313" key="2">
    <source>
        <dbReference type="EMBL" id="PQO40139.1"/>
    </source>
</evidence>
<evidence type="ECO:0000259" key="1">
    <source>
        <dbReference type="Pfam" id="PF22599"/>
    </source>
</evidence>
<dbReference type="AlphaFoldDB" id="A0A2S8G6S8"/>
<dbReference type="InterPro" id="IPR054384">
    <property type="entry name" value="SecDF_P1_head"/>
</dbReference>
<dbReference type="EMBL" id="PUIB01000009">
    <property type="protein sequence ID" value="PQO40139.1"/>
    <property type="molecule type" value="Genomic_DNA"/>
</dbReference>
<dbReference type="Gene3D" id="3.30.1360.200">
    <property type="match status" value="1"/>
</dbReference>
<protein>
    <recommendedName>
        <fullName evidence="1">SecDF P1 head subdomain domain-containing protein</fullName>
    </recommendedName>
</protein>
<dbReference type="Proteomes" id="UP000239388">
    <property type="component" value="Unassembled WGS sequence"/>
</dbReference>
<comment type="caution">
    <text evidence="2">The sequence shown here is derived from an EMBL/GenBank/DDBJ whole genome shotgun (WGS) entry which is preliminary data.</text>
</comment>
<dbReference type="Pfam" id="PF22599">
    <property type="entry name" value="SecDF_P1_head"/>
    <property type="match status" value="1"/>
</dbReference>
<dbReference type="PROSITE" id="PS51257">
    <property type="entry name" value="PROKAR_LIPOPROTEIN"/>
    <property type="match status" value="1"/>
</dbReference>
<sequence length="291" mass="31642">MLYKLIENAIEPNMTNTKTLSILVALLLFLGCGPSAPPTLNNVGGYVLTFAVADNGEELTAAEIESRAVARLQEYCGVAGATATLRDDQLIVVLPGVDEQTLQSCQKNMLIPAQLSFQVVADPLIDPLFYNAPAEPDQRQVKTAAGRTAIWTPKFRADDEFAPTTTREIGGETCYLLLQTPSDLQGTDFLSFEKTFDADIGGLALEFHTTPNGEKRMKGITAANMGRDLAIVFGNRIVMMPTIRGSIGERGVISGRFSEEEIDELVTLGELSKHGQLPQLRLLSQEKIDPK</sequence>
<proteinExistence type="predicted"/>
<accession>A0A2S8G6S8</accession>
<reference evidence="2 3" key="1">
    <citation type="submission" date="2018-02" db="EMBL/GenBank/DDBJ databases">
        <title>Comparative genomes isolates from brazilian mangrove.</title>
        <authorList>
            <person name="Araujo J.E."/>
            <person name="Taketani R.G."/>
            <person name="Silva M.C.P."/>
            <person name="Loureco M.V."/>
            <person name="Andreote F.D."/>
        </authorList>
    </citation>
    <scope>NUCLEOTIDE SEQUENCE [LARGE SCALE GENOMIC DNA]</scope>
    <source>
        <strain evidence="2 3">NAP PRIS-MGV</strain>
    </source>
</reference>